<dbReference type="Pfam" id="PF06985">
    <property type="entry name" value="HET"/>
    <property type="match status" value="1"/>
</dbReference>
<protein>
    <recommendedName>
        <fullName evidence="1">WW domain-containing protein</fullName>
    </recommendedName>
</protein>
<accession>A0A6A5VZT9</accession>
<name>A0A6A5VZT9_9PLEO</name>
<dbReference type="InterPro" id="IPR001202">
    <property type="entry name" value="WW_dom"/>
</dbReference>
<dbReference type="OrthoDB" id="4850726at2759"/>
<dbReference type="PANTHER" id="PTHR24148:SF64">
    <property type="entry name" value="HETEROKARYON INCOMPATIBILITY DOMAIN-CONTAINING PROTEIN"/>
    <property type="match status" value="1"/>
</dbReference>
<evidence type="ECO:0000259" key="1">
    <source>
        <dbReference type="PROSITE" id="PS50020"/>
    </source>
</evidence>
<evidence type="ECO:0000313" key="3">
    <source>
        <dbReference type="Proteomes" id="UP000799779"/>
    </source>
</evidence>
<dbReference type="PANTHER" id="PTHR24148">
    <property type="entry name" value="ANKYRIN REPEAT DOMAIN-CONTAINING PROTEIN 39 HOMOLOG-RELATED"/>
    <property type="match status" value="1"/>
</dbReference>
<feature type="domain" description="WW" evidence="1">
    <location>
        <begin position="68"/>
        <end position="95"/>
    </location>
</feature>
<organism evidence="2 3">
    <name type="scientific">Amniculicola lignicola CBS 123094</name>
    <dbReference type="NCBI Taxonomy" id="1392246"/>
    <lineage>
        <taxon>Eukaryota</taxon>
        <taxon>Fungi</taxon>
        <taxon>Dikarya</taxon>
        <taxon>Ascomycota</taxon>
        <taxon>Pezizomycotina</taxon>
        <taxon>Dothideomycetes</taxon>
        <taxon>Pleosporomycetidae</taxon>
        <taxon>Pleosporales</taxon>
        <taxon>Amniculicolaceae</taxon>
        <taxon>Amniculicola</taxon>
    </lineage>
</organism>
<evidence type="ECO:0000313" key="2">
    <source>
        <dbReference type="EMBL" id="KAF1994437.1"/>
    </source>
</evidence>
<keyword evidence="3" id="KW-1185">Reference proteome</keyword>
<sequence>MATSYDTFEYRPLEDVSRDIRLLRLMPGSGNQTLALQIFHTRLDVPAPCPTHQTTLEELQETLPSEDWEVVETFEERYLFYNRQKRQSQWHHPDPAFDRTLYEWQDPYPGLEPIYEALSYAWGTEEATDPVSIEDTGIVDYIFFGNQQNDKRKTILLRLNLCEALMEMRELDTPRVLWVDAICIDQQDNSEKNEQVSVWAQSTNSLIGLSSGDTLVTVLGLGALIILRPVRRFPASFPPTYQFVCNTNTPGLSYGEPLLGPLSPSYRLALEFDAGGFESHAFINLSTKEKTYDDPRKGALEDFVDEEGRVGEWEYDAKFSRWKRGECWYRNKRTGEVTAKDPRTEKWVLEKRGVVFEKFILL</sequence>
<dbReference type="CDD" id="cd00201">
    <property type="entry name" value="WW"/>
    <property type="match status" value="1"/>
</dbReference>
<dbReference type="InterPro" id="IPR052895">
    <property type="entry name" value="HetReg/Transcr_Mod"/>
</dbReference>
<dbReference type="InterPro" id="IPR010730">
    <property type="entry name" value="HET"/>
</dbReference>
<dbReference type="Proteomes" id="UP000799779">
    <property type="component" value="Unassembled WGS sequence"/>
</dbReference>
<dbReference type="PROSITE" id="PS01159">
    <property type="entry name" value="WW_DOMAIN_1"/>
    <property type="match status" value="1"/>
</dbReference>
<reference evidence="2" key="1">
    <citation type="journal article" date="2020" name="Stud. Mycol.">
        <title>101 Dothideomycetes genomes: a test case for predicting lifestyles and emergence of pathogens.</title>
        <authorList>
            <person name="Haridas S."/>
            <person name="Albert R."/>
            <person name="Binder M."/>
            <person name="Bloem J."/>
            <person name="Labutti K."/>
            <person name="Salamov A."/>
            <person name="Andreopoulos B."/>
            <person name="Baker S."/>
            <person name="Barry K."/>
            <person name="Bills G."/>
            <person name="Bluhm B."/>
            <person name="Cannon C."/>
            <person name="Castanera R."/>
            <person name="Culley D."/>
            <person name="Daum C."/>
            <person name="Ezra D."/>
            <person name="Gonzalez J."/>
            <person name="Henrissat B."/>
            <person name="Kuo A."/>
            <person name="Liang C."/>
            <person name="Lipzen A."/>
            <person name="Lutzoni F."/>
            <person name="Magnuson J."/>
            <person name="Mondo S."/>
            <person name="Nolan M."/>
            <person name="Ohm R."/>
            <person name="Pangilinan J."/>
            <person name="Park H.-J."/>
            <person name="Ramirez L."/>
            <person name="Alfaro M."/>
            <person name="Sun H."/>
            <person name="Tritt A."/>
            <person name="Yoshinaga Y."/>
            <person name="Zwiers L.-H."/>
            <person name="Turgeon B."/>
            <person name="Goodwin S."/>
            <person name="Spatafora J."/>
            <person name="Crous P."/>
            <person name="Grigoriev I."/>
        </authorList>
    </citation>
    <scope>NUCLEOTIDE SEQUENCE</scope>
    <source>
        <strain evidence="2">CBS 123094</strain>
    </source>
</reference>
<dbReference type="EMBL" id="ML977660">
    <property type="protein sequence ID" value="KAF1994437.1"/>
    <property type="molecule type" value="Genomic_DNA"/>
</dbReference>
<dbReference type="PROSITE" id="PS50020">
    <property type="entry name" value="WW_DOMAIN_2"/>
    <property type="match status" value="1"/>
</dbReference>
<gene>
    <name evidence="2" type="ORF">P154DRAFT_581813</name>
</gene>
<dbReference type="InterPro" id="IPR036020">
    <property type="entry name" value="WW_dom_sf"/>
</dbReference>
<dbReference type="AlphaFoldDB" id="A0A6A5VZT9"/>
<proteinExistence type="predicted"/>
<dbReference type="SUPFAM" id="SSF51045">
    <property type="entry name" value="WW domain"/>
    <property type="match status" value="1"/>
</dbReference>